<dbReference type="EMBL" id="CP080034">
    <property type="protein sequence ID" value="QYC09172.1"/>
    <property type="molecule type" value="Genomic_DNA"/>
</dbReference>
<proteinExistence type="predicted"/>
<dbReference type="CDD" id="cd16922">
    <property type="entry name" value="HATPase_EvgS-ArcB-TorS-like"/>
    <property type="match status" value="1"/>
</dbReference>
<dbReference type="PANTHER" id="PTHR45339:SF1">
    <property type="entry name" value="HYBRID SIGNAL TRANSDUCTION HISTIDINE KINASE J"/>
    <property type="match status" value="1"/>
</dbReference>
<dbReference type="InterPro" id="IPR003661">
    <property type="entry name" value="HisK_dim/P_dom"/>
</dbReference>
<feature type="domain" description="Histidine kinase" evidence="8">
    <location>
        <begin position="299"/>
        <end position="521"/>
    </location>
</feature>
<evidence type="ECO:0000256" key="1">
    <source>
        <dbReference type="ARBA" id="ARBA00000085"/>
    </source>
</evidence>
<dbReference type="SMART" id="SM00387">
    <property type="entry name" value="HATPase_c"/>
    <property type="match status" value="1"/>
</dbReference>
<dbReference type="PANTHER" id="PTHR45339">
    <property type="entry name" value="HYBRID SIGNAL TRANSDUCTION HISTIDINE KINASE J"/>
    <property type="match status" value="1"/>
</dbReference>
<dbReference type="Pfam" id="PF08447">
    <property type="entry name" value="PAS_3"/>
    <property type="match status" value="1"/>
</dbReference>
<comment type="catalytic activity">
    <reaction evidence="1">
        <text>ATP + protein L-histidine = ADP + protein N-phospho-L-histidine.</text>
        <dbReference type="EC" id="2.7.13.3"/>
    </reaction>
</comment>
<evidence type="ECO:0000259" key="9">
    <source>
        <dbReference type="PROSITE" id="PS50110"/>
    </source>
</evidence>
<dbReference type="InterPro" id="IPR000014">
    <property type="entry name" value="PAS"/>
</dbReference>
<dbReference type="InterPro" id="IPR013656">
    <property type="entry name" value="PAS_4"/>
</dbReference>
<name>A0ABX8TDC0_9CAUL</name>
<evidence type="ECO:0000259" key="10">
    <source>
        <dbReference type="PROSITE" id="PS50112"/>
    </source>
</evidence>
<evidence type="ECO:0000256" key="5">
    <source>
        <dbReference type="PROSITE-ProRule" id="PRU00169"/>
    </source>
</evidence>
<dbReference type="GeneID" id="94375824"/>
<feature type="region of interest" description="Disordered" evidence="7">
    <location>
        <begin position="1"/>
        <end position="25"/>
    </location>
</feature>
<dbReference type="Pfam" id="PF02518">
    <property type="entry name" value="HATPase_c"/>
    <property type="match status" value="1"/>
</dbReference>
<evidence type="ECO:0000259" key="11">
    <source>
        <dbReference type="PROSITE" id="PS50113"/>
    </source>
</evidence>
<dbReference type="CDD" id="cd17546">
    <property type="entry name" value="REC_hyHK_CKI1_RcsC-like"/>
    <property type="match status" value="1"/>
</dbReference>
<dbReference type="NCBIfam" id="TIGR00229">
    <property type="entry name" value="sensory_box"/>
    <property type="match status" value="2"/>
</dbReference>
<dbReference type="RefSeq" id="WP_219373663.1">
    <property type="nucleotide sequence ID" value="NZ_CP080034.1"/>
</dbReference>
<evidence type="ECO:0000259" key="8">
    <source>
        <dbReference type="PROSITE" id="PS50109"/>
    </source>
</evidence>
<dbReference type="InterPro" id="IPR013655">
    <property type="entry name" value="PAS_fold_3"/>
</dbReference>
<dbReference type="PROSITE" id="PS50113">
    <property type="entry name" value="PAC"/>
    <property type="match status" value="2"/>
</dbReference>
<evidence type="ECO:0000313" key="12">
    <source>
        <dbReference type="EMBL" id="QYC09172.1"/>
    </source>
</evidence>
<dbReference type="CDD" id="cd00130">
    <property type="entry name" value="PAS"/>
    <property type="match status" value="2"/>
</dbReference>
<gene>
    <name evidence="12" type="ORF">KWG56_11130</name>
</gene>
<organism evidence="12 13">
    <name type="scientific">Brevundimonas nasdae</name>
    <dbReference type="NCBI Taxonomy" id="172043"/>
    <lineage>
        <taxon>Bacteria</taxon>
        <taxon>Pseudomonadati</taxon>
        <taxon>Pseudomonadota</taxon>
        <taxon>Alphaproteobacteria</taxon>
        <taxon>Caulobacterales</taxon>
        <taxon>Caulobacteraceae</taxon>
        <taxon>Brevundimonas</taxon>
    </lineage>
</organism>
<dbReference type="SMART" id="SM00388">
    <property type="entry name" value="HisKA"/>
    <property type="match status" value="1"/>
</dbReference>
<evidence type="ECO:0000256" key="2">
    <source>
        <dbReference type="ARBA" id="ARBA00012438"/>
    </source>
</evidence>
<feature type="domain" description="Response regulatory" evidence="9">
    <location>
        <begin position="541"/>
        <end position="659"/>
    </location>
</feature>
<dbReference type="InterPro" id="IPR001610">
    <property type="entry name" value="PAC"/>
</dbReference>
<feature type="domain" description="PAC" evidence="11">
    <location>
        <begin position="229"/>
        <end position="281"/>
    </location>
</feature>
<evidence type="ECO:0000256" key="4">
    <source>
        <dbReference type="ARBA" id="ARBA00023012"/>
    </source>
</evidence>
<dbReference type="SMART" id="SM00091">
    <property type="entry name" value="PAS"/>
    <property type="match status" value="2"/>
</dbReference>
<dbReference type="InterPro" id="IPR000700">
    <property type="entry name" value="PAS-assoc_C"/>
</dbReference>
<protein>
    <recommendedName>
        <fullName evidence="2">histidine kinase</fullName>
        <ecNumber evidence="2">2.7.13.3</ecNumber>
    </recommendedName>
</protein>
<reference evidence="12 13" key="1">
    <citation type="submission" date="2021-07" db="EMBL/GenBank/DDBJ databases">
        <title>Isolation and characterization of bacteria from a gold mining with a capacity of golden bioaccumulation.</title>
        <authorList>
            <person name="Yang X.J."/>
        </authorList>
    </citation>
    <scope>NUCLEOTIDE SEQUENCE [LARGE SCALE GENOMIC DNA]</scope>
    <source>
        <strain evidence="12 13">Au29</strain>
    </source>
</reference>
<dbReference type="PROSITE" id="PS50110">
    <property type="entry name" value="RESPONSE_REGULATORY"/>
    <property type="match status" value="1"/>
</dbReference>
<accession>A0ABX8TDC0</accession>
<dbReference type="InterPro" id="IPR005467">
    <property type="entry name" value="His_kinase_dom"/>
</dbReference>
<dbReference type="Proteomes" id="UP000824334">
    <property type="component" value="Chromosome"/>
</dbReference>
<dbReference type="Pfam" id="PF08448">
    <property type="entry name" value="PAS_4"/>
    <property type="match status" value="1"/>
</dbReference>
<sequence>MSPIHSSMDPIKASPDGDEQREEGARDCLCDERLAVLDMAGVGHWRIDWATRAIKWTDTTFRLHGLDPADGEPSLETFRTMFPEEDRARMAAAIQQVVATGQEQHYRLRLNRHDGVQRHVMVQARPELAPDGALKAIFGAVTDITDLEQQVIQARKDEARYKLLADNVADVITRVRPDGTSKYISPAIYNLLGWTLEEMSGDPLDYVYPPDRRKVSKAIQDALRTGEQNRLEHRAVHRDGTVIWVECTFRATVNAQHGREDAIVVIRDISDRKAMEAELREAKERAESAAAAKSEFLANMSHELRTPLTSVLGFSNLLTSSKALPETERGYVHRIATASKALLAVINDVLDYSKLEKGAIDLDPRPFNPVQLTDDVREIIETQCAAKGLALQVAVDPALPASLLGDEGRLRQVLLNLLGNAAKFTAQGAVCLHVGGHPGDHDDWRLKITVTDTGIGMTPDTLANVFERFAQADPSTTRLYGGTGLGLAISRCLVEAMGGRLSAVSQLGEGSTFSFEVGLPLSVGAAAPLRDEIGGLKGQPRILVVDDTQANRELFSTILTKLGVQATTVDNGAEALNALRFGAYDLVLMDVQMPVMDGLTATREIRRLEAPGDRRIPVIALTANVQPEQIAHCRAAGMDDHLAKPLQMPLLLAVLSKWLG</sequence>
<keyword evidence="4" id="KW-0902">Two-component regulatory system</keyword>
<dbReference type="EC" id="2.7.13.3" evidence="2"/>
<evidence type="ECO:0000256" key="7">
    <source>
        <dbReference type="SAM" id="MobiDB-lite"/>
    </source>
</evidence>
<dbReference type="CDD" id="cd00082">
    <property type="entry name" value="HisKA"/>
    <property type="match status" value="1"/>
</dbReference>
<evidence type="ECO:0000313" key="13">
    <source>
        <dbReference type="Proteomes" id="UP000824334"/>
    </source>
</evidence>
<dbReference type="PROSITE" id="PS50109">
    <property type="entry name" value="HIS_KIN"/>
    <property type="match status" value="1"/>
</dbReference>
<dbReference type="InterPro" id="IPR001789">
    <property type="entry name" value="Sig_transdc_resp-reg_receiver"/>
</dbReference>
<feature type="coiled-coil region" evidence="6">
    <location>
        <begin position="272"/>
        <end position="299"/>
    </location>
</feature>
<dbReference type="SMART" id="SM00086">
    <property type="entry name" value="PAC"/>
    <property type="match status" value="2"/>
</dbReference>
<dbReference type="PROSITE" id="PS50112">
    <property type="entry name" value="PAS"/>
    <property type="match status" value="1"/>
</dbReference>
<keyword evidence="13" id="KW-1185">Reference proteome</keyword>
<feature type="modified residue" description="4-aspartylphosphate" evidence="5">
    <location>
        <position position="590"/>
    </location>
</feature>
<keyword evidence="6" id="KW-0175">Coiled coil</keyword>
<dbReference type="Pfam" id="PF00512">
    <property type="entry name" value="HisKA"/>
    <property type="match status" value="1"/>
</dbReference>
<keyword evidence="3 5" id="KW-0597">Phosphoprotein</keyword>
<feature type="domain" description="PAC" evidence="11">
    <location>
        <begin position="104"/>
        <end position="156"/>
    </location>
</feature>
<feature type="domain" description="PAS" evidence="10">
    <location>
        <begin position="157"/>
        <end position="226"/>
    </location>
</feature>
<dbReference type="Pfam" id="PF00072">
    <property type="entry name" value="Response_reg"/>
    <property type="match status" value="1"/>
</dbReference>
<evidence type="ECO:0000256" key="3">
    <source>
        <dbReference type="ARBA" id="ARBA00022553"/>
    </source>
</evidence>
<dbReference type="InterPro" id="IPR003594">
    <property type="entry name" value="HATPase_dom"/>
</dbReference>
<evidence type="ECO:0000256" key="6">
    <source>
        <dbReference type="SAM" id="Coils"/>
    </source>
</evidence>
<dbReference type="SMART" id="SM00448">
    <property type="entry name" value="REC"/>
    <property type="match status" value="1"/>
</dbReference>